<keyword evidence="7" id="KW-0548">Nucleotidyltransferase</keyword>
<dbReference type="GO" id="GO:0061710">
    <property type="term" value="F:L-threonylcarbamoyladenylate synthase"/>
    <property type="evidence" value="ECO:0007669"/>
    <property type="project" value="UniProtKB-EC"/>
</dbReference>
<dbReference type="EMBL" id="ATHJ01000144">
    <property type="protein sequence ID" value="EPR32454.1"/>
    <property type="molecule type" value="Genomic_DNA"/>
</dbReference>
<evidence type="ECO:0000313" key="14">
    <source>
        <dbReference type="Proteomes" id="UP000014977"/>
    </source>
</evidence>
<keyword evidence="6" id="KW-0819">tRNA processing</keyword>
<feature type="domain" description="YrdC-like" evidence="12">
    <location>
        <begin position="18"/>
        <end position="204"/>
    </location>
</feature>
<dbReference type="STRING" id="897.B2D07_18690"/>
<evidence type="ECO:0000259" key="12">
    <source>
        <dbReference type="PROSITE" id="PS51163"/>
    </source>
</evidence>
<dbReference type="GO" id="GO:0000049">
    <property type="term" value="F:tRNA binding"/>
    <property type="evidence" value="ECO:0007669"/>
    <property type="project" value="TreeGrafter"/>
</dbReference>
<dbReference type="eggNOG" id="COG0009">
    <property type="taxonomic scope" value="Bacteria"/>
</dbReference>
<dbReference type="InterPro" id="IPR006070">
    <property type="entry name" value="Sua5-like_dom"/>
</dbReference>
<name>S7UF61_DESML</name>
<dbReference type="EC" id="2.7.7.87" evidence="3"/>
<keyword evidence="14" id="KW-1185">Reference proteome</keyword>
<evidence type="ECO:0000256" key="7">
    <source>
        <dbReference type="ARBA" id="ARBA00022695"/>
    </source>
</evidence>
<dbReference type="GO" id="GO:0008033">
    <property type="term" value="P:tRNA processing"/>
    <property type="evidence" value="ECO:0007669"/>
    <property type="project" value="UniProtKB-KW"/>
</dbReference>
<comment type="catalytic activity">
    <reaction evidence="11">
        <text>L-threonine + hydrogencarbonate + ATP = L-threonylcarbamoyladenylate + diphosphate + H2O</text>
        <dbReference type="Rhea" id="RHEA:36407"/>
        <dbReference type="ChEBI" id="CHEBI:15377"/>
        <dbReference type="ChEBI" id="CHEBI:17544"/>
        <dbReference type="ChEBI" id="CHEBI:30616"/>
        <dbReference type="ChEBI" id="CHEBI:33019"/>
        <dbReference type="ChEBI" id="CHEBI:57926"/>
        <dbReference type="ChEBI" id="CHEBI:73682"/>
        <dbReference type="EC" id="2.7.7.87"/>
    </reaction>
</comment>
<dbReference type="RefSeq" id="WP_020878839.1">
    <property type="nucleotide sequence ID" value="NZ_ATHJ01000144.1"/>
</dbReference>
<dbReference type="InterPro" id="IPR017945">
    <property type="entry name" value="DHBP_synth_RibB-like_a/b_dom"/>
</dbReference>
<evidence type="ECO:0000256" key="9">
    <source>
        <dbReference type="ARBA" id="ARBA00022840"/>
    </source>
</evidence>
<dbReference type="GO" id="GO:0005524">
    <property type="term" value="F:ATP binding"/>
    <property type="evidence" value="ECO:0007669"/>
    <property type="project" value="UniProtKB-KW"/>
</dbReference>
<proteinExistence type="inferred from homology"/>
<comment type="subcellular location">
    <subcellularLocation>
        <location evidence="1">Cytoplasm</location>
    </subcellularLocation>
</comment>
<evidence type="ECO:0000256" key="5">
    <source>
        <dbReference type="ARBA" id="ARBA00022679"/>
    </source>
</evidence>
<comment type="caution">
    <text evidence="13">The sequence shown here is derived from an EMBL/GenBank/DDBJ whole genome shotgun (WGS) entry which is preliminary data.</text>
</comment>
<evidence type="ECO:0000256" key="11">
    <source>
        <dbReference type="ARBA" id="ARBA00048366"/>
    </source>
</evidence>
<evidence type="ECO:0000256" key="2">
    <source>
        <dbReference type="ARBA" id="ARBA00007663"/>
    </source>
</evidence>
<evidence type="ECO:0000256" key="8">
    <source>
        <dbReference type="ARBA" id="ARBA00022741"/>
    </source>
</evidence>
<dbReference type="PROSITE" id="PS51163">
    <property type="entry name" value="YRDC"/>
    <property type="match status" value="1"/>
</dbReference>
<protein>
    <recommendedName>
        <fullName evidence="10">L-threonylcarbamoyladenylate synthase</fullName>
        <ecNumber evidence="3">2.7.7.87</ecNumber>
    </recommendedName>
    <alternativeName>
        <fullName evidence="10">L-threonylcarbamoyladenylate synthase</fullName>
    </alternativeName>
</protein>
<evidence type="ECO:0000256" key="4">
    <source>
        <dbReference type="ARBA" id="ARBA00022490"/>
    </source>
</evidence>
<sequence>MSETRRIDAADPANPYFRASIREAAARIRSGGVVVFPTRCLYGLGADARDPAAVGRVFDIKLRPKDKPILVLVHRMSDVERFAERVPAYARRIMTRIWPGGVTLVFEASAGVCPLLTAGSGKIGIRLCAHPAAKALLEATGGPITGTSANISEAPACDDISRLDPRIAAAVDLILDAGPLAGGIGSTVVDVTGDHPRILRDGAIPATRILEIAQDRAQMG</sequence>
<organism evidence="13 14">
    <name type="scientific">Desulfococcus multivorans DSM 2059</name>
    <dbReference type="NCBI Taxonomy" id="1121405"/>
    <lineage>
        <taxon>Bacteria</taxon>
        <taxon>Pseudomonadati</taxon>
        <taxon>Thermodesulfobacteriota</taxon>
        <taxon>Desulfobacteria</taxon>
        <taxon>Desulfobacterales</taxon>
        <taxon>Desulfococcaceae</taxon>
        <taxon>Desulfococcus</taxon>
    </lineage>
</organism>
<reference evidence="13 14" key="1">
    <citation type="journal article" date="2013" name="Genome Announc.">
        <title>Draft genome sequences for three mercury-methylating, sulfate-reducing bacteria.</title>
        <authorList>
            <person name="Brown S.D."/>
            <person name="Hurt R.A.Jr."/>
            <person name="Gilmour C.C."/>
            <person name="Elias D.A."/>
        </authorList>
    </citation>
    <scope>NUCLEOTIDE SEQUENCE [LARGE SCALE GENOMIC DNA]</scope>
    <source>
        <strain evidence="13 14">DSM 2059</strain>
    </source>
</reference>
<dbReference type="GO" id="GO:0005737">
    <property type="term" value="C:cytoplasm"/>
    <property type="evidence" value="ECO:0007669"/>
    <property type="project" value="UniProtKB-SubCell"/>
</dbReference>
<dbReference type="NCBIfam" id="TIGR00057">
    <property type="entry name" value="L-threonylcarbamoyladenylate synthase"/>
    <property type="match status" value="1"/>
</dbReference>
<gene>
    <name evidence="13" type="ORF">dsmv_3671</name>
</gene>
<evidence type="ECO:0000256" key="1">
    <source>
        <dbReference type="ARBA" id="ARBA00004496"/>
    </source>
</evidence>
<accession>S7UF61</accession>
<dbReference type="PANTHER" id="PTHR17490:SF16">
    <property type="entry name" value="THREONYLCARBAMOYL-AMP SYNTHASE"/>
    <property type="match status" value="1"/>
</dbReference>
<dbReference type="Proteomes" id="UP000014977">
    <property type="component" value="Unassembled WGS sequence"/>
</dbReference>
<keyword evidence="8" id="KW-0547">Nucleotide-binding</keyword>
<dbReference type="GO" id="GO:0006450">
    <property type="term" value="P:regulation of translational fidelity"/>
    <property type="evidence" value="ECO:0007669"/>
    <property type="project" value="TreeGrafter"/>
</dbReference>
<evidence type="ECO:0000256" key="3">
    <source>
        <dbReference type="ARBA" id="ARBA00012584"/>
    </source>
</evidence>
<dbReference type="InterPro" id="IPR050156">
    <property type="entry name" value="TC-AMP_synthase_SUA5"/>
</dbReference>
<evidence type="ECO:0000256" key="6">
    <source>
        <dbReference type="ARBA" id="ARBA00022694"/>
    </source>
</evidence>
<dbReference type="SUPFAM" id="SSF55821">
    <property type="entry name" value="YrdC/RibB"/>
    <property type="match status" value="1"/>
</dbReference>
<dbReference type="PANTHER" id="PTHR17490">
    <property type="entry name" value="SUA5"/>
    <property type="match status" value="1"/>
</dbReference>
<dbReference type="AlphaFoldDB" id="S7UF61"/>
<keyword evidence="4" id="KW-0963">Cytoplasm</keyword>
<comment type="similarity">
    <text evidence="2">Belongs to the SUA5 family.</text>
</comment>
<keyword evidence="5" id="KW-0808">Transferase</keyword>
<evidence type="ECO:0000313" key="13">
    <source>
        <dbReference type="EMBL" id="EPR32454.1"/>
    </source>
</evidence>
<keyword evidence="9" id="KW-0067">ATP-binding</keyword>
<dbReference type="GO" id="GO:0003725">
    <property type="term" value="F:double-stranded RNA binding"/>
    <property type="evidence" value="ECO:0007669"/>
    <property type="project" value="InterPro"/>
</dbReference>
<dbReference type="Gene3D" id="3.90.870.10">
    <property type="entry name" value="DHBP synthase"/>
    <property type="match status" value="1"/>
</dbReference>
<evidence type="ECO:0000256" key="10">
    <source>
        <dbReference type="ARBA" id="ARBA00029774"/>
    </source>
</evidence>
<dbReference type="Pfam" id="PF01300">
    <property type="entry name" value="Sua5_yciO_yrdC"/>
    <property type="match status" value="1"/>
</dbReference>